<proteinExistence type="predicted"/>
<dbReference type="GO" id="GO:0010274">
    <property type="term" value="P:hydrotropism"/>
    <property type="evidence" value="ECO:0007669"/>
    <property type="project" value="InterPro"/>
</dbReference>
<dbReference type="NCBIfam" id="TIGR01570">
    <property type="entry name" value="A_thal_3588"/>
    <property type="match status" value="1"/>
</dbReference>
<name>A0A6P8C2V5_PUNGR</name>
<dbReference type="PANTHER" id="PTHR31696">
    <property type="entry name" value="PROTEIN MIZU-KUSSEI 1"/>
    <property type="match status" value="1"/>
</dbReference>
<dbReference type="PANTHER" id="PTHR31696:SF73">
    <property type="entry name" value="EXPRESSED PROTEIN"/>
    <property type="match status" value="1"/>
</dbReference>
<evidence type="ECO:0000313" key="3">
    <source>
        <dbReference type="RefSeq" id="XP_031376869.1"/>
    </source>
</evidence>
<dbReference type="InterPro" id="IPR006460">
    <property type="entry name" value="MIZ1-like_pln"/>
</dbReference>
<dbReference type="OrthoDB" id="672310at2759"/>
<dbReference type="GeneID" id="116192454"/>
<feature type="region of interest" description="Disordered" evidence="1">
    <location>
        <begin position="18"/>
        <end position="94"/>
    </location>
</feature>
<keyword evidence="2" id="KW-1185">Reference proteome</keyword>
<sequence>MNSPPIIRTMAIQIAAIDPKTRPHSPSPCISFHPAVPQSPPSSSTPALPPPPRTPRIISPPTSSPQTAPSPSRSPTINISLQQPSSKKKNTSRSSKFFRHFRSIFRSFPIINPTCRIPVSLHGSRHHEVHIHGGTKVTGTLFGHRKSRVNLAIQESPKSVPVLVLELAIPTGKLLHDVGLGLVRVALECEKKHPSEKTKLIDEPIWTMYRNGRKVGYAVRREPSEDDLAIMQMLHAVSMGAGVLPSETGDMMEVGVLTYMRAQFERVIGSKDSETYYMTNPDGNSGPELSIFFVRI</sequence>
<feature type="compositionally biased region" description="Low complexity" evidence="1">
    <location>
        <begin position="55"/>
        <end position="76"/>
    </location>
</feature>
<dbReference type="AlphaFoldDB" id="A0A6P8C2V5"/>
<evidence type="ECO:0000313" key="2">
    <source>
        <dbReference type="Proteomes" id="UP000515151"/>
    </source>
</evidence>
<dbReference type="Pfam" id="PF04759">
    <property type="entry name" value="DUF617"/>
    <property type="match status" value="1"/>
</dbReference>
<accession>A0A6P8C2V5</accession>
<dbReference type="RefSeq" id="XP_031376869.1">
    <property type="nucleotide sequence ID" value="XM_031521009.1"/>
</dbReference>
<reference evidence="3" key="2">
    <citation type="submission" date="2025-08" db="UniProtKB">
        <authorList>
            <consortium name="RefSeq"/>
        </authorList>
    </citation>
    <scope>IDENTIFICATION</scope>
    <source>
        <tissue evidence="3">Leaf</tissue>
    </source>
</reference>
<gene>
    <name evidence="3" type="primary">LOC116192454</name>
</gene>
<dbReference type="Proteomes" id="UP000515151">
    <property type="component" value="Chromosome 1"/>
</dbReference>
<evidence type="ECO:0000256" key="1">
    <source>
        <dbReference type="SAM" id="MobiDB-lite"/>
    </source>
</evidence>
<protein>
    <submittedName>
        <fullName evidence="3">Protein MIZU-KUSSEI 1</fullName>
    </submittedName>
</protein>
<reference evidence="2" key="1">
    <citation type="journal article" date="2020" name="Plant Biotechnol. J.">
        <title>The pomegranate (Punica granatum L.) draft genome dissects genetic divergence between soft- and hard-seeded cultivars.</title>
        <authorList>
            <person name="Luo X."/>
            <person name="Li H."/>
            <person name="Wu Z."/>
            <person name="Yao W."/>
            <person name="Zhao P."/>
            <person name="Cao D."/>
            <person name="Yu H."/>
            <person name="Li K."/>
            <person name="Poudel K."/>
            <person name="Zhao D."/>
            <person name="Zhang F."/>
            <person name="Xia X."/>
            <person name="Chen L."/>
            <person name="Wang Q."/>
            <person name="Jing D."/>
            <person name="Cao S."/>
        </authorList>
    </citation>
    <scope>NUCLEOTIDE SEQUENCE [LARGE SCALE GENOMIC DNA]</scope>
    <source>
        <strain evidence="2">cv. Tunisia</strain>
    </source>
</reference>
<organism evidence="2 3">
    <name type="scientific">Punica granatum</name>
    <name type="common">Pomegranate</name>
    <dbReference type="NCBI Taxonomy" id="22663"/>
    <lineage>
        <taxon>Eukaryota</taxon>
        <taxon>Viridiplantae</taxon>
        <taxon>Streptophyta</taxon>
        <taxon>Embryophyta</taxon>
        <taxon>Tracheophyta</taxon>
        <taxon>Spermatophyta</taxon>
        <taxon>Magnoliopsida</taxon>
        <taxon>eudicotyledons</taxon>
        <taxon>Gunneridae</taxon>
        <taxon>Pentapetalae</taxon>
        <taxon>rosids</taxon>
        <taxon>malvids</taxon>
        <taxon>Myrtales</taxon>
        <taxon>Lythraceae</taxon>
        <taxon>Punica</taxon>
    </lineage>
</organism>